<proteinExistence type="predicted"/>
<evidence type="ECO:0000313" key="2">
    <source>
        <dbReference type="EMBL" id="KJF70584.1"/>
    </source>
</evidence>
<evidence type="ECO:0000256" key="1">
    <source>
        <dbReference type="SAM" id="Phobius"/>
    </source>
</evidence>
<evidence type="ECO:0000313" key="3">
    <source>
        <dbReference type="Proteomes" id="UP000032564"/>
    </source>
</evidence>
<gene>
    <name evidence="2" type="ORF">RP75_25735</name>
</gene>
<keyword evidence="1" id="KW-0472">Membrane</keyword>
<dbReference type="EMBL" id="JWIT01000031">
    <property type="protein sequence ID" value="KJF70584.1"/>
    <property type="molecule type" value="Genomic_DNA"/>
</dbReference>
<organism evidence="2 3">
    <name type="scientific">Agrobacterium arsenijevicii</name>
    <dbReference type="NCBI Taxonomy" id="1585697"/>
    <lineage>
        <taxon>Bacteria</taxon>
        <taxon>Pseudomonadati</taxon>
        <taxon>Pseudomonadota</taxon>
        <taxon>Alphaproteobacteria</taxon>
        <taxon>Hyphomicrobiales</taxon>
        <taxon>Rhizobiaceae</taxon>
        <taxon>Rhizobium/Agrobacterium group</taxon>
        <taxon>Agrobacterium</taxon>
    </lineage>
</organism>
<evidence type="ECO:0008006" key="4">
    <source>
        <dbReference type="Google" id="ProtNLM"/>
    </source>
</evidence>
<comment type="caution">
    <text evidence="2">The sequence shown here is derived from an EMBL/GenBank/DDBJ whole genome shotgun (WGS) entry which is preliminary data.</text>
</comment>
<dbReference type="Proteomes" id="UP000032564">
    <property type="component" value="Unassembled WGS sequence"/>
</dbReference>
<protein>
    <recommendedName>
        <fullName evidence="4">Transmembrane protein</fullName>
    </recommendedName>
</protein>
<feature type="transmembrane region" description="Helical" evidence="1">
    <location>
        <begin position="24"/>
        <end position="43"/>
    </location>
</feature>
<keyword evidence="1" id="KW-1133">Transmembrane helix</keyword>
<keyword evidence="1" id="KW-0812">Transmembrane</keyword>
<name>A0ABR5D0R8_9HYPH</name>
<sequence length="77" mass="8729">MNFIVTIHILVHIYSTTIGTKMRILKYIMATSGCALLIVAFIIGKEFWDINEKIDRCFDDYSPAYIHDDAARAAACD</sequence>
<reference evidence="2 3" key="1">
    <citation type="submission" date="2014-12" db="EMBL/GenBank/DDBJ databases">
        <authorList>
            <person name="Kuzmanovic N."/>
            <person name="Pulawska J."/>
            <person name="Obradovic A."/>
        </authorList>
    </citation>
    <scope>NUCLEOTIDE SEQUENCE [LARGE SCALE GENOMIC DNA]</scope>
    <source>
        <strain evidence="2 3">KFB 330</strain>
    </source>
</reference>
<keyword evidence="3" id="KW-1185">Reference proteome</keyword>
<accession>A0ABR5D0R8</accession>